<dbReference type="Proteomes" id="UP000799428">
    <property type="component" value="Unassembled WGS sequence"/>
</dbReference>
<protein>
    <submittedName>
        <fullName evidence="1">Uncharacterized protein</fullName>
    </submittedName>
</protein>
<evidence type="ECO:0000313" key="1">
    <source>
        <dbReference type="EMBL" id="KAF2705799.1"/>
    </source>
</evidence>
<name>A0A6G1JYW3_9PLEO</name>
<sequence length="324" mass="37526">MSPLAIFELRELILSNLPYQDITQARIEAQQLWKVAMPSRDPDAHFKTSWAHLINSLDPKGKAFTRRLHRAMRLVLQEEPLTWNTWHKFEDQALNFNRHYMPPAHYDDSSIIFWCEDCLGFHPKFQYENVHPLLRGLQKVACINGDGSRLIINTAGIGGPNFPTMVSDLFQLCDFLVDLTRRWEGRTWKRFKDVMLTRPICTRLVVASGYTHEITVAKPNGITVGDAVLILAKVCYNAVRFLDAWDIQTHVNYTMESNGWVRVPNLVVQWQWQPGGQSNYDDGMDDSDEEDAYDVEEERIILATEKEQDSREDIMKSIYMDSQS</sequence>
<dbReference type="EMBL" id="MU005777">
    <property type="protein sequence ID" value="KAF2705799.1"/>
    <property type="molecule type" value="Genomic_DNA"/>
</dbReference>
<proteinExistence type="predicted"/>
<reference evidence="1" key="1">
    <citation type="journal article" date="2020" name="Stud. Mycol.">
        <title>101 Dothideomycetes genomes: a test case for predicting lifestyles and emergence of pathogens.</title>
        <authorList>
            <person name="Haridas S."/>
            <person name="Albert R."/>
            <person name="Binder M."/>
            <person name="Bloem J."/>
            <person name="Labutti K."/>
            <person name="Salamov A."/>
            <person name="Andreopoulos B."/>
            <person name="Baker S."/>
            <person name="Barry K."/>
            <person name="Bills G."/>
            <person name="Bluhm B."/>
            <person name="Cannon C."/>
            <person name="Castanera R."/>
            <person name="Culley D."/>
            <person name="Daum C."/>
            <person name="Ezra D."/>
            <person name="Gonzalez J."/>
            <person name="Henrissat B."/>
            <person name="Kuo A."/>
            <person name="Liang C."/>
            <person name="Lipzen A."/>
            <person name="Lutzoni F."/>
            <person name="Magnuson J."/>
            <person name="Mondo S."/>
            <person name="Nolan M."/>
            <person name="Ohm R."/>
            <person name="Pangilinan J."/>
            <person name="Park H.-J."/>
            <person name="Ramirez L."/>
            <person name="Alfaro M."/>
            <person name="Sun H."/>
            <person name="Tritt A."/>
            <person name="Yoshinaga Y."/>
            <person name="Zwiers L.-H."/>
            <person name="Turgeon B."/>
            <person name="Goodwin S."/>
            <person name="Spatafora J."/>
            <person name="Crous P."/>
            <person name="Grigoriev I."/>
        </authorList>
    </citation>
    <scope>NUCLEOTIDE SEQUENCE</scope>
    <source>
        <strain evidence="1">CBS 279.74</strain>
    </source>
</reference>
<evidence type="ECO:0000313" key="2">
    <source>
        <dbReference type="Proteomes" id="UP000799428"/>
    </source>
</evidence>
<keyword evidence="2" id="KW-1185">Reference proteome</keyword>
<dbReference type="AlphaFoldDB" id="A0A6G1JYW3"/>
<accession>A0A6G1JYW3</accession>
<organism evidence="1 2">
    <name type="scientific">Pleomassaria siparia CBS 279.74</name>
    <dbReference type="NCBI Taxonomy" id="1314801"/>
    <lineage>
        <taxon>Eukaryota</taxon>
        <taxon>Fungi</taxon>
        <taxon>Dikarya</taxon>
        <taxon>Ascomycota</taxon>
        <taxon>Pezizomycotina</taxon>
        <taxon>Dothideomycetes</taxon>
        <taxon>Pleosporomycetidae</taxon>
        <taxon>Pleosporales</taxon>
        <taxon>Pleomassariaceae</taxon>
        <taxon>Pleomassaria</taxon>
    </lineage>
</organism>
<dbReference type="OrthoDB" id="3800738at2759"/>
<gene>
    <name evidence="1" type="ORF">K504DRAFT_505533</name>
</gene>